<evidence type="ECO:0000313" key="10">
    <source>
        <dbReference type="EMBL" id="MET3617430.1"/>
    </source>
</evidence>
<dbReference type="HAMAP" id="MF_00336">
    <property type="entry name" value="BioD"/>
    <property type="match status" value="1"/>
</dbReference>
<comment type="caution">
    <text evidence="9">Lacks conserved residue(s) required for the propagation of feature annotation.</text>
</comment>
<protein>
    <recommendedName>
        <fullName evidence="9">ATP-dependent dethiobiotin synthetase BioD</fullName>
        <ecNumber evidence="9">6.3.3.3</ecNumber>
    </recommendedName>
    <alternativeName>
        <fullName evidence="9">DTB synthetase</fullName>
        <shortName evidence="9">DTBS</shortName>
    </alternativeName>
    <alternativeName>
        <fullName evidence="9">Dethiobiotin synthase</fullName>
    </alternativeName>
</protein>
<evidence type="ECO:0000256" key="7">
    <source>
        <dbReference type="ARBA" id="ARBA00022842"/>
    </source>
</evidence>
<evidence type="ECO:0000256" key="8">
    <source>
        <dbReference type="ARBA" id="ARBA00047386"/>
    </source>
</evidence>
<keyword evidence="3 9" id="KW-0479">Metal-binding</keyword>
<keyword evidence="1 9" id="KW-0963">Cytoplasm</keyword>
<feature type="active site" evidence="9">
    <location>
        <position position="38"/>
    </location>
</feature>
<proteinExistence type="inferred from homology"/>
<feature type="binding site" evidence="9">
    <location>
        <position position="42"/>
    </location>
    <ligand>
        <name>substrate</name>
    </ligand>
</feature>
<dbReference type="PANTHER" id="PTHR43210:SF2">
    <property type="entry name" value="ATP-DEPENDENT DETHIOBIOTIN SYNTHETASE BIOD 2"/>
    <property type="match status" value="1"/>
</dbReference>
<accession>A0ABV2J9H5</accession>
<evidence type="ECO:0000256" key="9">
    <source>
        <dbReference type="HAMAP-Rule" id="MF_00336"/>
    </source>
</evidence>
<keyword evidence="7 9" id="KW-0460">Magnesium</keyword>
<comment type="function">
    <text evidence="9">Catalyzes a mechanistically unusual reaction, the ATP-dependent insertion of CO2 between the N7 and N8 nitrogen atoms of 7,8-diaminopelargonic acid (DAPA, also called 7,8-diammoniononanoate) to form a ureido ring.</text>
</comment>
<comment type="catalytic activity">
    <reaction evidence="9">
        <text>(7R,8S)-7,8-diammoniononanoate + CO2 + ATP = (4R,5S)-dethiobiotin + ADP + phosphate + 3 H(+)</text>
        <dbReference type="Rhea" id="RHEA:15805"/>
        <dbReference type="ChEBI" id="CHEBI:15378"/>
        <dbReference type="ChEBI" id="CHEBI:16526"/>
        <dbReference type="ChEBI" id="CHEBI:30616"/>
        <dbReference type="ChEBI" id="CHEBI:43474"/>
        <dbReference type="ChEBI" id="CHEBI:149469"/>
        <dbReference type="ChEBI" id="CHEBI:149473"/>
        <dbReference type="ChEBI" id="CHEBI:456216"/>
        <dbReference type="EC" id="6.3.3.3"/>
    </reaction>
</comment>
<dbReference type="NCBIfam" id="TIGR00347">
    <property type="entry name" value="bioD"/>
    <property type="match status" value="1"/>
</dbReference>
<dbReference type="SUPFAM" id="SSF52540">
    <property type="entry name" value="P-loop containing nucleoside triphosphate hydrolases"/>
    <property type="match status" value="1"/>
</dbReference>
<comment type="subunit">
    <text evidence="9">Homodimer.</text>
</comment>
<gene>
    <name evidence="9" type="primary">bioD</name>
    <name evidence="10" type="ORF">ABID14_001061</name>
</gene>
<feature type="binding site" evidence="9">
    <location>
        <position position="114"/>
    </location>
    <ligand>
        <name>Mg(2+)</name>
        <dbReference type="ChEBI" id="CHEBI:18420"/>
    </ligand>
</feature>
<evidence type="ECO:0000256" key="1">
    <source>
        <dbReference type="ARBA" id="ARBA00022490"/>
    </source>
</evidence>
<feature type="binding site" evidence="9">
    <location>
        <begin position="114"/>
        <end position="117"/>
    </location>
    <ligand>
        <name>ATP</name>
        <dbReference type="ChEBI" id="CHEBI:30616"/>
    </ligand>
</feature>
<evidence type="ECO:0000256" key="6">
    <source>
        <dbReference type="ARBA" id="ARBA00022840"/>
    </source>
</evidence>
<keyword evidence="5 9" id="KW-0093">Biotin biosynthesis</keyword>
<sequence length="230" mass="26060">MKKGIFVTATGTDIGKTYISAQLVKELKKENVNISYFKAALSGAEGEDLIPGDAKYVKDLNNLNATFDEMVCYIFKDAISPHLAARKENVDIDMNFIKKRFNEELKKYDALLMEGAGGIVCPIYYEDHKKIMLEDIIKNLGLSTIVVADAGLGTINHTIITLNYLKDKNIKVKGVILNNYDNSWMHKDNLECIEDLSDIKVLATCTHDGNLEKRYDFKWIDILEEIKEQN</sequence>
<dbReference type="Gene3D" id="3.40.50.300">
    <property type="entry name" value="P-loop containing nucleotide triphosphate hydrolases"/>
    <property type="match status" value="1"/>
</dbReference>
<feature type="binding site" evidence="9">
    <location>
        <position position="53"/>
    </location>
    <ligand>
        <name>ATP</name>
        <dbReference type="ChEBI" id="CHEBI:30616"/>
    </ligand>
</feature>
<dbReference type="PANTHER" id="PTHR43210">
    <property type="entry name" value="DETHIOBIOTIN SYNTHETASE"/>
    <property type="match status" value="1"/>
</dbReference>
<dbReference type="RefSeq" id="WP_354367877.1">
    <property type="nucleotide sequence ID" value="NZ_JBEPMA010000005.1"/>
</dbReference>
<keyword evidence="11" id="KW-1185">Reference proteome</keyword>
<evidence type="ECO:0000256" key="2">
    <source>
        <dbReference type="ARBA" id="ARBA00022598"/>
    </source>
</evidence>
<evidence type="ECO:0000313" key="11">
    <source>
        <dbReference type="Proteomes" id="UP001549162"/>
    </source>
</evidence>
<feature type="binding site" evidence="9">
    <location>
        <position position="53"/>
    </location>
    <ligand>
        <name>Mg(2+)</name>
        <dbReference type="ChEBI" id="CHEBI:18420"/>
    </ligand>
</feature>
<name>A0ABV2J9H5_9FIRM</name>
<comment type="caution">
    <text evidence="10">The sequence shown here is derived from an EMBL/GenBank/DDBJ whole genome shotgun (WGS) entry which is preliminary data.</text>
</comment>
<organism evidence="10 11">
    <name type="scientific">Peptoniphilus olsenii</name>
    <dbReference type="NCBI Taxonomy" id="411570"/>
    <lineage>
        <taxon>Bacteria</taxon>
        <taxon>Bacillati</taxon>
        <taxon>Bacillota</taxon>
        <taxon>Tissierellia</taxon>
        <taxon>Tissierellales</taxon>
        <taxon>Peptoniphilaceae</taxon>
        <taxon>Peptoniphilus</taxon>
    </lineage>
</organism>
<dbReference type="EMBL" id="JBEPMA010000005">
    <property type="protein sequence ID" value="MET3617430.1"/>
    <property type="molecule type" value="Genomic_DNA"/>
</dbReference>
<comment type="cofactor">
    <cofactor evidence="9">
        <name>Mg(2+)</name>
        <dbReference type="ChEBI" id="CHEBI:18420"/>
    </cofactor>
</comment>
<evidence type="ECO:0000256" key="3">
    <source>
        <dbReference type="ARBA" id="ARBA00022723"/>
    </source>
</evidence>
<feature type="binding site" evidence="9">
    <location>
        <begin position="178"/>
        <end position="179"/>
    </location>
    <ligand>
        <name>ATP</name>
        <dbReference type="ChEBI" id="CHEBI:30616"/>
    </ligand>
</feature>
<dbReference type="GO" id="GO:0004141">
    <property type="term" value="F:dethiobiotin synthase activity"/>
    <property type="evidence" value="ECO:0007669"/>
    <property type="project" value="UniProtKB-EC"/>
</dbReference>
<evidence type="ECO:0000256" key="4">
    <source>
        <dbReference type="ARBA" id="ARBA00022741"/>
    </source>
</evidence>
<dbReference type="InterPro" id="IPR004472">
    <property type="entry name" value="DTB_synth_BioD"/>
</dbReference>
<evidence type="ECO:0000256" key="5">
    <source>
        <dbReference type="ARBA" id="ARBA00022756"/>
    </source>
</evidence>
<keyword evidence="6 9" id="KW-0067">ATP-binding</keyword>
<dbReference type="InterPro" id="IPR027417">
    <property type="entry name" value="P-loop_NTPase"/>
</dbReference>
<keyword evidence="2 9" id="KW-0436">Ligase</keyword>
<reference evidence="10 11" key="1">
    <citation type="submission" date="2024-06" db="EMBL/GenBank/DDBJ databases">
        <title>Genomic Encyclopedia of Type Strains, Phase IV (KMG-IV): sequencing the most valuable type-strain genomes for metagenomic binning, comparative biology and taxonomic classification.</title>
        <authorList>
            <person name="Goeker M."/>
        </authorList>
    </citation>
    <scope>NUCLEOTIDE SEQUENCE [LARGE SCALE GENOMIC DNA]</scope>
    <source>
        <strain evidence="10 11">DSM 21460</strain>
    </source>
</reference>
<comment type="subcellular location">
    <subcellularLocation>
        <location evidence="9">Cytoplasm</location>
    </subcellularLocation>
</comment>
<feature type="binding site" evidence="9">
    <location>
        <begin position="13"/>
        <end position="18"/>
    </location>
    <ligand>
        <name>ATP</name>
        <dbReference type="ChEBI" id="CHEBI:30616"/>
    </ligand>
</feature>
<comment type="similarity">
    <text evidence="9">Belongs to the dethiobiotin synthetase family.</text>
</comment>
<dbReference type="Proteomes" id="UP001549162">
    <property type="component" value="Unassembled WGS sequence"/>
</dbReference>
<dbReference type="CDD" id="cd03109">
    <property type="entry name" value="DTBS"/>
    <property type="match status" value="1"/>
</dbReference>
<dbReference type="PIRSF" id="PIRSF006755">
    <property type="entry name" value="DTB_synth"/>
    <property type="match status" value="1"/>
</dbReference>
<dbReference type="EC" id="6.3.3.3" evidence="9"/>
<dbReference type="Pfam" id="PF13500">
    <property type="entry name" value="AAA_26"/>
    <property type="match status" value="1"/>
</dbReference>
<keyword evidence="4 9" id="KW-0547">Nucleotide-binding</keyword>
<comment type="pathway">
    <text evidence="9">Cofactor biosynthesis; biotin biosynthesis; biotin from 7,8-diaminononanoate: step 1/2.</text>
</comment>
<feature type="binding site" evidence="9">
    <location>
        <position position="17"/>
    </location>
    <ligand>
        <name>Mg(2+)</name>
        <dbReference type="ChEBI" id="CHEBI:18420"/>
    </ligand>
</feature>
<comment type="catalytic activity">
    <reaction evidence="8">
        <text>(7R,8S)-8-amino-7-(carboxyamino)nonanoate + ATP = (4R,5S)-dethiobiotin + ADP + phosphate + H(+)</text>
        <dbReference type="Rhea" id="RHEA:63684"/>
        <dbReference type="ChEBI" id="CHEBI:15378"/>
        <dbReference type="ChEBI" id="CHEBI:30616"/>
        <dbReference type="ChEBI" id="CHEBI:43474"/>
        <dbReference type="ChEBI" id="CHEBI:149470"/>
        <dbReference type="ChEBI" id="CHEBI:149473"/>
        <dbReference type="ChEBI" id="CHEBI:456216"/>
    </reaction>
</comment>